<reference evidence="2" key="1">
    <citation type="submission" date="2023-07" db="EMBL/GenBank/DDBJ databases">
        <authorList>
            <person name="Kim M.K."/>
        </authorList>
    </citation>
    <scope>NUCLEOTIDE SEQUENCE</scope>
    <source>
        <strain evidence="2">CA1-15</strain>
    </source>
</reference>
<evidence type="ECO:0000259" key="1">
    <source>
        <dbReference type="Pfam" id="PF13577"/>
    </source>
</evidence>
<organism evidence="2 3">
    <name type="scientific">Sphingomonas immobilis</name>
    <dbReference type="NCBI Taxonomy" id="3063997"/>
    <lineage>
        <taxon>Bacteria</taxon>
        <taxon>Pseudomonadati</taxon>
        <taxon>Pseudomonadota</taxon>
        <taxon>Alphaproteobacteria</taxon>
        <taxon>Sphingomonadales</taxon>
        <taxon>Sphingomonadaceae</taxon>
        <taxon>Sphingomonas</taxon>
    </lineage>
</organism>
<gene>
    <name evidence="2" type="ORF">Q5H94_15725</name>
</gene>
<evidence type="ECO:0000313" key="2">
    <source>
        <dbReference type="EMBL" id="MDO7843781.1"/>
    </source>
</evidence>
<evidence type="ECO:0000313" key="3">
    <source>
        <dbReference type="Proteomes" id="UP001176468"/>
    </source>
</evidence>
<dbReference type="InterPro" id="IPR037401">
    <property type="entry name" value="SnoaL-like"/>
</dbReference>
<sequence>MDQHRDPEVQRLIDESAIRHLLALYPRALDRQDSALLASLFHPDAVDDHGHYNGPASGFVEWMKSGSRPGVHWTHHNGTQIIEIEGDVAQTETYCIALCRHGARGEAGFEKETFLRVRYLDRVEKREGKWKIAHRRVIFSPCHIADASHDFDASMCLQEGGFPADEVYRW</sequence>
<dbReference type="EMBL" id="JAUQSZ010000011">
    <property type="protein sequence ID" value="MDO7843781.1"/>
    <property type="molecule type" value="Genomic_DNA"/>
</dbReference>
<dbReference type="RefSeq" id="WP_304562241.1">
    <property type="nucleotide sequence ID" value="NZ_JAUQSZ010000011.1"/>
</dbReference>
<keyword evidence="3" id="KW-1185">Reference proteome</keyword>
<dbReference type="Pfam" id="PF13577">
    <property type="entry name" value="SnoaL_4"/>
    <property type="match status" value="1"/>
</dbReference>
<protein>
    <submittedName>
        <fullName evidence="2">Nuclear transport factor 2 family protein</fullName>
    </submittedName>
</protein>
<dbReference type="Gene3D" id="3.10.450.50">
    <property type="match status" value="1"/>
</dbReference>
<dbReference type="SUPFAM" id="SSF54427">
    <property type="entry name" value="NTF2-like"/>
    <property type="match status" value="1"/>
</dbReference>
<comment type="caution">
    <text evidence="2">The sequence shown here is derived from an EMBL/GenBank/DDBJ whole genome shotgun (WGS) entry which is preliminary data.</text>
</comment>
<dbReference type="InterPro" id="IPR032710">
    <property type="entry name" value="NTF2-like_dom_sf"/>
</dbReference>
<name>A0ABT9A1T9_9SPHN</name>
<accession>A0ABT9A1T9</accession>
<dbReference type="CDD" id="cd00531">
    <property type="entry name" value="NTF2_like"/>
    <property type="match status" value="1"/>
</dbReference>
<dbReference type="Proteomes" id="UP001176468">
    <property type="component" value="Unassembled WGS sequence"/>
</dbReference>
<feature type="domain" description="SnoaL-like" evidence="1">
    <location>
        <begin position="10"/>
        <end position="136"/>
    </location>
</feature>
<proteinExistence type="predicted"/>